<dbReference type="SUPFAM" id="SSF56112">
    <property type="entry name" value="Protein kinase-like (PK-like)"/>
    <property type="match status" value="1"/>
</dbReference>
<evidence type="ECO:0000313" key="2">
    <source>
        <dbReference type="EMBL" id="MFD1710156.1"/>
    </source>
</evidence>
<feature type="domain" description="Aminoglycoside phosphotransferase" evidence="1">
    <location>
        <begin position="53"/>
        <end position="230"/>
    </location>
</feature>
<evidence type="ECO:0000313" key="3">
    <source>
        <dbReference type="Proteomes" id="UP001597304"/>
    </source>
</evidence>
<reference evidence="3" key="1">
    <citation type="journal article" date="2019" name="Int. J. Syst. Evol. Microbiol.">
        <title>The Global Catalogue of Microorganisms (GCM) 10K type strain sequencing project: providing services to taxonomists for standard genome sequencing and annotation.</title>
        <authorList>
            <consortium name="The Broad Institute Genomics Platform"/>
            <consortium name="The Broad Institute Genome Sequencing Center for Infectious Disease"/>
            <person name="Wu L."/>
            <person name="Ma J."/>
        </authorList>
    </citation>
    <scope>NUCLEOTIDE SEQUENCE [LARGE SCALE GENOMIC DNA]</scope>
    <source>
        <strain evidence="3">LMG 29247</strain>
    </source>
</reference>
<dbReference type="RefSeq" id="WP_147911918.1">
    <property type="nucleotide sequence ID" value="NZ_JBHUEJ010000015.1"/>
</dbReference>
<protein>
    <submittedName>
        <fullName evidence="2">Aminoglycoside phosphotransferase family protein</fullName>
    </submittedName>
</protein>
<keyword evidence="3" id="KW-1185">Reference proteome</keyword>
<comment type="caution">
    <text evidence="2">The sequence shown here is derived from an EMBL/GenBank/DDBJ whole genome shotgun (WGS) entry which is preliminary data.</text>
</comment>
<dbReference type="Gene3D" id="3.30.200.20">
    <property type="entry name" value="Phosphorylase Kinase, domain 1"/>
    <property type="match status" value="1"/>
</dbReference>
<dbReference type="Gene3D" id="3.90.1200.10">
    <property type="match status" value="2"/>
</dbReference>
<dbReference type="InterPro" id="IPR011009">
    <property type="entry name" value="Kinase-like_dom_sf"/>
</dbReference>
<proteinExistence type="predicted"/>
<name>A0ABW4KTN4_9BURK</name>
<accession>A0ABW4KTN4</accession>
<evidence type="ECO:0000259" key="1">
    <source>
        <dbReference type="Pfam" id="PF01636"/>
    </source>
</evidence>
<dbReference type="Pfam" id="PF01636">
    <property type="entry name" value="APH"/>
    <property type="match status" value="2"/>
</dbReference>
<feature type="domain" description="Aminoglycoside phosphotransferase" evidence="1">
    <location>
        <begin position="276"/>
        <end position="321"/>
    </location>
</feature>
<dbReference type="InterPro" id="IPR002575">
    <property type="entry name" value="Aminoglycoside_PTrfase"/>
</dbReference>
<sequence length="414" mass="45402">MSAAPPHIPSAADAVTARDTPLPLPWSDAERHAAFDGWLGGLAAAQRLRPDSVRIASADASFRRYLRVDTLDGGSRIVMDAPPDKENSAPFVRVAALMRDAGLHAPEVLAWDEAHGFMLLSDLGSRTMIEDVSADAPEAARPLYEAALDVLLPWQQASRPGVLPPYDEALLRRELALFPDWYLSQHRGVAVEGALRETLDKTFELIVARNLAAPSVYVHRDFMPRNLMVPPRYAASPAALPPEGALAAFGRPGGGETVPPNAGGVPAGAAAEGVALGVLDFQDAVYGPLTYDIASLMRDAFLTWDEEFVIDITVRYWERARKAGLMDFEDWHSDFGSFWRAVEWMGLQRHLKVAGIFARLTLRDGKPKYLADAPRFVAYIRHTAGRYRELTPLLRLIDQVEGTQAASGWAFGRV</sequence>
<organism evidence="2 3">
    <name type="scientific">Ottowia flava</name>
    <dbReference type="NCBI Taxonomy" id="2675430"/>
    <lineage>
        <taxon>Bacteria</taxon>
        <taxon>Pseudomonadati</taxon>
        <taxon>Pseudomonadota</taxon>
        <taxon>Betaproteobacteria</taxon>
        <taxon>Burkholderiales</taxon>
        <taxon>Comamonadaceae</taxon>
        <taxon>Ottowia</taxon>
    </lineage>
</organism>
<dbReference type="EMBL" id="JBHUEJ010000015">
    <property type="protein sequence ID" value="MFD1710156.1"/>
    <property type="molecule type" value="Genomic_DNA"/>
</dbReference>
<dbReference type="Proteomes" id="UP001597304">
    <property type="component" value="Unassembled WGS sequence"/>
</dbReference>
<gene>
    <name evidence="2" type="ORF">ACFSF0_06040</name>
</gene>